<accession>A0AAD7HXT5</accession>
<reference evidence="2" key="1">
    <citation type="submission" date="2023-03" db="EMBL/GenBank/DDBJ databases">
        <title>Massive genome expansion in bonnet fungi (Mycena s.s.) driven by repeated elements and novel gene families across ecological guilds.</title>
        <authorList>
            <consortium name="Lawrence Berkeley National Laboratory"/>
            <person name="Harder C.B."/>
            <person name="Miyauchi S."/>
            <person name="Viragh M."/>
            <person name="Kuo A."/>
            <person name="Thoen E."/>
            <person name="Andreopoulos B."/>
            <person name="Lu D."/>
            <person name="Skrede I."/>
            <person name="Drula E."/>
            <person name="Henrissat B."/>
            <person name="Morin E."/>
            <person name="Kohler A."/>
            <person name="Barry K."/>
            <person name="LaButti K."/>
            <person name="Morin E."/>
            <person name="Salamov A."/>
            <person name="Lipzen A."/>
            <person name="Mereny Z."/>
            <person name="Hegedus B."/>
            <person name="Baldrian P."/>
            <person name="Stursova M."/>
            <person name="Weitz H."/>
            <person name="Taylor A."/>
            <person name="Grigoriev I.V."/>
            <person name="Nagy L.G."/>
            <person name="Martin F."/>
            <person name="Kauserud H."/>
        </authorList>
    </citation>
    <scope>NUCLEOTIDE SEQUENCE</scope>
    <source>
        <strain evidence="2">CBHHK188m</strain>
    </source>
</reference>
<evidence type="ECO:0000256" key="1">
    <source>
        <dbReference type="SAM" id="MobiDB-lite"/>
    </source>
</evidence>
<feature type="compositionally biased region" description="Basic and acidic residues" evidence="1">
    <location>
        <begin position="335"/>
        <end position="346"/>
    </location>
</feature>
<dbReference type="EMBL" id="JARJLG010000193">
    <property type="protein sequence ID" value="KAJ7730115.1"/>
    <property type="molecule type" value="Genomic_DNA"/>
</dbReference>
<evidence type="ECO:0000313" key="2">
    <source>
        <dbReference type="EMBL" id="KAJ7730115.1"/>
    </source>
</evidence>
<dbReference type="Proteomes" id="UP001215280">
    <property type="component" value="Unassembled WGS sequence"/>
</dbReference>
<organism evidence="2 3">
    <name type="scientific">Mycena maculata</name>
    <dbReference type="NCBI Taxonomy" id="230809"/>
    <lineage>
        <taxon>Eukaryota</taxon>
        <taxon>Fungi</taxon>
        <taxon>Dikarya</taxon>
        <taxon>Basidiomycota</taxon>
        <taxon>Agaricomycotina</taxon>
        <taxon>Agaricomycetes</taxon>
        <taxon>Agaricomycetidae</taxon>
        <taxon>Agaricales</taxon>
        <taxon>Marasmiineae</taxon>
        <taxon>Mycenaceae</taxon>
        <taxon>Mycena</taxon>
    </lineage>
</organism>
<gene>
    <name evidence="2" type="ORF">DFH07DRAFT_756469</name>
</gene>
<comment type="caution">
    <text evidence="2">The sequence shown here is derived from an EMBL/GenBank/DDBJ whole genome shotgun (WGS) entry which is preliminary data.</text>
</comment>
<sequence>PYLANLIHGVQASLHDNTYARVHGTWKEWEVVIFLERFNFRVTIGRIYSQHETLDVFTRMWPGLWETIAYVTKTEVKFKFIDGEGLKAILVDGSKPQANALGAYLVGRNQPHLSGIHERNPKLILLEILRTCIFHLERKFSAMAKIVPGIPMGRIRRCPYIKTQQELDEFVQWCKDSEYKVVRDWIADKDSAPWFFPSINRFLSNMSEDDWLLTPGDTNLNESAHPYTNQHTGTNLSILEAIQTAYRLDLQMEEKIRTMVDSCVLVNHLNTKPQRDRRNASRRESHYRQAAERSEARDELETIDDAIQQSTTLTQSLRSRKKELKATSGVKQTKRKGEKEKQRLPGENEFAGLSDSEAPGPEPESPAHRLVPALHFSEQPDFGNEHMVELEPALEPLFPSDNFYYTSDTLHLPGGLTDYFP</sequence>
<dbReference type="AlphaFoldDB" id="A0AAD7HXT5"/>
<name>A0AAD7HXT5_9AGAR</name>
<feature type="region of interest" description="Disordered" evidence="1">
    <location>
        <begin position="311"/>
        <end position="366"/>
    </location>
</feature>
<evidence type="ECO:0000313" key="3">
    <source>
        <dbReference type="Proteomes" id="UP001215280"/>
    </source>
</evidence>
<feature type="region of interest" description="Disordered" evidence="1">
    <location>
        <begin position="273"/>
        <end position="299"/>
    </location>
</feature>
<protein>
    <submittedName>
        <fullName evidence="2">Uncharacterized protein</fullName>
    </submittedName>
</protein>
<keyword evidence="3" id="KW-1185">Reference proteome</keyword>
<feature type="non-terminal residue" evidence="2">
    <location>
        <position position="421"/>
    </location>
</feature>
<proteinExistence type="predicted"/>